<dbReference type="KEGG" id="osu:NT6N_40030"/>
<dbReference type="Pfam" id="PF08338">
    <property type="entry name" value="DUF1731"/>
    <property type="match status" value="1"/>
</dbReference>
<dbReference type="InterPro" id="IPR001509">
    <property type="entry name" value="Epimerase_deHydtase"/>
</dbReference>
<dbReference type="EMBL" id="AP026866">
    <property type="protein sequence ID" value="BDS08963.1"/>
    <property type="molecule type" value="Genomic_DNA"/>
</dbReference>
<proteinExistence type="inferred from homology"/>
<evidence type="ECO:0000259" key="3">
    <source>
        <dbReference type="Pfam" id="PF08338"/>
    </source>
</evidence>
<dbReference type="Gene3D" id="3.40.50.720">
    <property type="entry name" value="NAD(P)-binding Rossmann-like Domain"/>
    <property type="match status" value="1"/>
</dbReference>
<evidence type="ECO:0000256" key="1">
    <source>
        <dbReference type="ARBA" id="ARBA00009353"/>
    </source>
</evidence>
<dbReference type="Pfam" id="PF01370">
    <property type="entry name" value="Epimerase"/>
    <property type="match status" value="1"/>
</dbReference>
<comment type="similarity">
    <text evidence="1">Belongs to the NAD(P)-dependent epimerase/dehydratase family. SDR39U1 subfamily.</text>
</comment>
<accession>A0AAT9FSJ1</accession>
<dbReference type="PANTHER" id="PTHR11092:SF0">
    <property type="entry name" value="EPIMERASE FAMILY PROTEIN SDR39U1"/>
    <property type="match status" value="1"/>
</dbReference>
<reference evidence="4" key="1">
    <citation type="submission" date="2024-07" db="EMBL/GenBank/DDBJ databases">
        <title>Complete genome sequence of Verrucomicrobiaceae bacterium NT6N.</title>
        <authorList>
            <person name="Huang C."/>
            <person name="Takami H."/>
            <person name="Hamasaki K."/>
        </authorList>
    </citation>
    <scope>NUCLEOTIDE SEQUENCE</scope>
    <source>
        <strain evidence="4">NT6N</strain>
    </source>
</reference>
<dbReference type="InterPro" id="IPR036291">
    <property type="entry name" value="NAD(P)-bd_dom_sf"/>
</dbReference>
<dbReference type="InterPro" id="IPR010099">
    <property type="entry name" value="SDR39U1"/>
</dbReference>
<dbReference type="SUPFAM" id="SSF51735">
    <property type="entry name" value="NAD(P)-binding Rossmann-fold domains"/>
    <property type="match status" value="1"/>
</dbReference>
<gene>
    <name evidence="4" type="ORF">NT6N_40030</name>
</gene>
<sequence length="302" mass="34305">MKKLIIAGANGFLARYLTRYFTERDWEVVGLARHREGMDAQCRYVHWDGETLGDWAQEMDGADFLVNLAGRSVNCRYNESNKRLITESRVNSTRVLGEAIAQCTTPPELWINSSTATIYRHAEDRPQSDTGEIGDGFSVGVAKAWEEAFFGAKVPGRVRKVAVRTSMVLADEPGTVYRYLYQLARFGLGGKVGSGKQMVSWIHIEDFCRAIDWLIEHDEISGPINVTSPDPLPNAEVMRRFRKLAGRSIGLPASKWMAEIGAFLLRTETELILKSRWVVPTRLLEHGFVFNHPEMEPWKWRE</sequence>
<evidence type="ECO:0000259" key="2">
    <source>
        <dbReference type="Pfam" id="PF01370"/>
    </source>
</evidence>
<name>A0AAT9FSJ1_9BACT</name>
<dbReference type="PANTHER" id="PTHR11092">
    <property type="entry name" value="SUGAR NUCLEOTIDE EPIMERASE RELATED"/>
    <property type="match status" value="1"/>
</dbReference>
<protein>
    <submittedName>
        <fullName evidence="4">NAD-dependent epimerase</fullName>
    </submittedName>
</protein>
<dbReference type="NCBIfam" id="TIGR01777">
    <property type="entry name" value="yfcH"/>
    <property type="match status" value="1"/>
</dbReference>
<feature type="domain" description="NAD-dependent epimerase/dehydratase" evidence="2">
    <location>
        <begin position="5"/>
        <end position="225"/>
    </location>
</feature>
<dbReference type="AlphaFoldDB" id="A0AAT9FSJ1"/>
<feature type="domain" description="DUF1731" evidence="3">
    <location>
        <begin position="256"/>
        <end position="296"/>
    </location>
</feature>
<organism evidence="4">
    <name type="scientific">Oceaniferula spumae</name>
    <dbReference type="NCBI Taxonomy" id="2979115"/>
    <lineage>
        <taxon>Bacteria</taxon>
        <taxon>Pseudomonadati</taxon>
        <taxon>Verrucomicrobiota</taxon>
        <taxon>Verrucomicrobiia</taxon>
        <taxon>Verrucomicrobiales</taxon>
        <taxon>Verrucomicrobiaceae</taxon>
        <taxon>Oceaniferula</taxon>
    </lineage>
</organism>
<dbReference type="InterPro" id="IPR013549">
    <property type="entry name" value="DUF1731"/>
</dbReference>
<evidence type="ECO:0000313" key="4">
    <source>
        <dbReference type="EMBL" id="BDS08963.1"/>
    </source>
</evidence>